<evidence type="ECO:0008006" key="4">
    <source>
        <dbReference type="Google" id="ProtNLM"/>
    </source>
</evidence>
<evidence type="ECO:0000256" key="1">
    <source>
        <dbReference type="SAM" id="MobiDB-lite"/>
    </source>
</evidence>
<accession>A0A836CHD1</accession>
<feature type="compositionally biased region" description="Gly residues" evidence="1">
    <location>
        <begin position="192"/>
        <end position="203"/>
    </location>
</feature>
<reference evidence="2" key="1">
    <citation type="submission" date="2021-02" db="EMBL/GenBank/DDBJ databases">
        <title>First Annotated Genome of the Yellow-green Alga Tribonema minus.</title>
        <authorList>
            <person name="Mahan K.M."/>
        </authorList>
    </citation>
    <scope>NUCLEOTIDE SEQUENCE</scope>
    <source>
        <strain evidence="2">UTEX B ZZ1240</strain>
    </source>
</reference>
<name>A0A836CHD1_9STRA</name>
<feature type="region of interest" description="Disordered" evidence="1">
    <location>
        <begin position="185"/>
        <end position="227"/>
    </location>
</feature>
<evidence type="ECO:0000313" key="3">
    <source>
        <dbReference type="Proteomes" id="UP000664859"/>
    </source>
</evidence>
<sequence length="227" mass="22367">MQGRQVCRFDTACSRQDCYFAHPNGRMIDGSSGGNGMVMVMPMHAGGGGMGAPGGMANGTGGGGSQKPCRFAWDCRRPDCYFAHPTGRAIDAAGGGGRGGRGGRGGAPPGSAASVNGLMRSFSALSTSSTGSSGMAAAEQDQELADTWFPRSRDCTCCRGFVYGCAGDICAALGKCTCAVEESDMELPPGAEDGGGGGGGNGGSPAATAAATPPPQSPPPSSVAADP</sequence>
<dbReference type="Proteomes" id="UP000664859">
    <property type="component" value="Unassembled WGS sequence"/>
</dbReference>
<proteinExistence type="predicted"/>
<comment type="caution">
    <text evidence="2">The sequence shown here is derived from an EMBL/GenBank/DDBJ whole genome shotgun (WGS) entry which is preliminary data.</text>
</comment>
<gene>
    <name evidence="2" type="ORF">JKP88DRAFT_268118</name>
</gene>
<dbReference type="Gene3D" id="4.10.1000.40">
    <property type="match status" value="1"/>
</dbReference>
<organism evidence="2 3">
    <name type="scientific">Tribonema minus</name>
    <dbReference type="NCBI Taxonomy" id="303371"/>
    <lineage>
        <taxon>Eukaryota</taxon>
        <taxon>Sar</taxon>
        <taxon>Stramenopiles</taxon>
        <taxon>Ochrophyta</taxon>
        <taxon>PX clade</taxon>
        <taxon>Xanthophyceae</taxon>
        <taxon>Tribonematales</taxon>
        <taxon>Tribonemataceae</taxon>
        <taxon>Tribonema</taxon>
    </lineage>
</organism>
<dbReference type="EMBL" id="JAFCMP010000115">
    <property type="protein sequence ID" value="KAG5185982.1"/>
    <property type="molecule type" value="Genomic_DNA"/>
</dbReference>
<keyword evidence="3" id="KW-1185">Reference proteome</keyword>
<protein>
    <recommendedName>
        <fullName evidence="4">C3H1-type domain-containing protein</fullName>
    </recommendedName>
</protein>
<evidence type="ECO:0000313" key="2">
    <source>
        <dbReference type="EMBL" id="KAG5185982.1"/>
    </source>
</evidence>
<feature type="region of interest" description="Disordered" evidence="1">
    <location>
        <begin position="92"/>
        <end position="115"/>
    </location>
</feature>
<dbReference type="AlphaFoldDB" id="A0A836CHD1"/>
<feature type="compositionally biased region" description="Gly residues" evidence="1">
    <location>
        <begin position="93"/>
        <end position="108"/>
    </location>
</feature>
<dbReference type="OrthoDB" id="438553at2759"/>
<feature type="compositionally biased region" description="Pro residues" evidence="1">
    <location>
        <begin position="212"/>
        <end position="221"/>
    </location>
</feature>